<dbReference type="GO" id="GO:0016020">
    <property type="term" value="C:membrane"/>
    <property type="evidence" value="ECO:0007669"/>
    <property type="project" value="GOC"/>
</dbReference>
<dbReference type="PANTHER" id="PTHR43378:SF2">
    <property type="entry name" value="UDP-3-O-ACYLGLUCOSAMINE N-ACYLTRANSFERASE 1, MITOCHONDRIAL-RELATED"/>
    <property type="match status" value="1"/>
</dbReference>
<dbReference type="Gene3D" id="2.160.10.10">
    <property type="entry name" value="Hexapeptide repeat proteins"/>
    <property type="match status" value="1"/>
</dbReference>
<dbReference type="InterPro" id="IPR011004">
    <property type="entry name" value="Trimer_LpxA-like_sf"/>
</dbReference>
<evidence type="ECO:0000256" key="1">
    <source>
        <dbReference type="ARBA" id="ARBA00022516"/>
    </source>
</evidence>
<keyword evidence="3 7" id="KW-0808">Transferase</keyword>
<evidence type="ECO:0000256" key="5">
    <source>
        <dbReference type="ARBA" id="ARBA00023098"/>
    </source>
</evidence>
<dbReference type="SUPFAM" id="SSF51161">
    <property type="entry name" value="Trimeric LpxA-like enzymes"/>
    <property type="match status" value="1"/>
</dbReference>
<comment type="pathway">
    <text evidence="7">Bacterial outer membrane biogenesis; LPS lipid A biosynthesis.</text>
</comment>
<comment type="catalytic activity">
    <reaction evidence="7">
        <text>a UDP-3-O-[(3R)-3-hydroxyacyl]-alpha-D-glucosamine + a (3R)-hydroxyacyl-[ACP] = a UDP-2-N,3-O-bis[(3R)-3-hydroxyacyl]-alpha-D-glucosamine + holo-[ACP] + H(+)</text>
        <dbReference type="Rhea" id="RHEA:53836"/>
        <dbReference type="Rhea" id="RHEA-COMP:9685"/>
        <dbReference type="Rhea" id="RHEA-COMP:9945"/>
        <dbReference type="ChEBI" id="CHEBI:15378"/>
        <dbReference type="ChEBI" id="CHEBI:64479"/>
        <dbReference type="ChEBI" id="CHEBI:78827"/>
        <dbReference type="ChEBI" id="CHEBI:137740"/>
        <dbReference type="ChEBI" id="CHEBI:137748"/>
        <dbReference type="EC" id="2.3.1.191"/>
    </reaction>
</comment>
<comment type="subunit">
    <text evidence="7">Homotrimer.</text>
</comment>
<dbReference type="CDD" id="cd03352">
    <property type="entry name" value="LbH_LpxD"/>
    <property type="match status" value="1"/>
</dbReference>
<keyword evidence="1 7" id="KW-0444">Lipid biosynthesis</keyword>
<keyword evidence="4 7" id="KW-0677">Repeat</keyword>
<keyword evidence="5 7" id="KW-0443">Lipid metabolism</keyword>
<evidence type="ECO:0000256" key="7">
    <source>
        <dbReference type="HAMAP-Rule" id="MF_00523"/>
    </source>
</evidence>
<evidence type="ECO:0000256" key="2">
    <source>
        <dbReference type="ARBA" id="ARBA00022556"/>
    </source>
</evidence>
<gene>
    <name evidence="7 9" type="primary">lpxD</name>
    <name evidence="9" type="ORF">EC580_10955</name>
</gene>
<keyword evidence="6 7" id="KW-0012">Acyltransferase</keyword>
<evidence type="ECO:0000256" key="4">
    <source>
        <dbReference type="ARBA" id="ARBA00022737"/>
    </source>
</evidence>
<evidence type="ECO:0000313" key="9">
    <source>
        <dbReference type="EMBL" id="RNF59624.1"/>
    </source>
</evidence>
<dbReference type="GO" id="GO:0009245">
    <property type="term" value="P:lipid A biosynthetic process"/>
    <property type="evidence" value="ECO:0007669"/>
    <property type="project" value="UniProtKB-UniRule"/>
</dbReference>
<dbReference type="PANTHER" id="PTHR43378">
    <property type="entry name" value="UDP-3-O-ACYLGLUCOSAMINE N-ACYLTRANSFERASE"/>
    <property type="match status" value="1"/>
</dbReference>
<accession>A0A3M8QXJ6</accession>
<dbReference type="GO" id="GO:0016410">
    <property type="term" value="F:N-acyltransferase activity"/>
    <property type="evidence" value="ECO:0007669"/>
    <property type="project" value="InterPro"/>
</dbReference>
<reference evidence="9" key="1">
    <citation type="submission" date="2018-10" db="EMBL/GenBank/DDBJ databases">
        <title>Acidithiobacillus sulfuriphilus sp. nov.: an extremely acidophilic sulfur-oxidizing chemolithotroph isolated from a neutral pH environment.</title>
        <authorList>
            <person name="Falagan C."/>
            <person name="Moya-Beltran A."/>
            <person name="Quatrini R."/>
            <person name="Johnson D.B."/>
        </authorList>
    </citation>
    <scope>NUCLEOTIDE SEQUENCE [LARGE SCALE GENOMIC DNA]</scope>
    <source>
        <strain evidence="9">CJ-2</strain>
    </source>
</reference>
<evidence type="ECO:0000256" key="3">
    <source>
        <dbReference type="ARBA" id="ARBA00022679"/>
    </source>
</evidence>
<protein>
    <recommendedName>
        <fullName evidence="7">UDP-3-O-acylglucosamine N-acyltransferase</fullName>
        <ecNumber evidence="7">2.3.1.191</ecNumber>
    </recommendedName>
</protein>
<sequence>MPTLGDLATLVGAEVQGDPCYAITAVAPLASAGPGDIAFLSDGRLRHLLAESKAGAVILRPGDARYFPGRALHTANPYAAYARIMQYFYPAARAPGGVHHSAQIARDVQLDPAACIDAYVVVGAGAVIEADVWLEAGVFVGAEVHIGRGTHLYPGVKIYARCEIGPRCIVHAGAVIGGDGFGFAEENGVYLKIPHIGRVRIGADVEIGANSCIDRGALEDTYIGDGVKIDNLVQIGHNVVVGAHTVIAGQTGIAGSSRLGRHCRVGGQVGINGHIDIADHTAIAGRSSVVHHVRQAGVYSSVLPAQENRRWRRTVARIDDLDGLFRRVKRLEQAAGQGIQASREHTDSD</sequence>
<dbReference type="RefSeq" id="WP_123104972.1">
    <property type="nucleotide sequence ID" value="NZ_CP127527.1"/>
</dbReference>
<dbReference type="InterPro" id="IPR020573">
    <property type="entry name" value="UDP_GlcNAc_AcTrfase_non-rep"/>
</dbReference>
<comment type="similarity">
    <text evidence="7">Belongs to the transferase hexapeptide repeat family. LpxD subfamily.</text>
</comment>
<name>A0A3M8QXJ6_9PROT</name>
<evidence type="ECO:0000259" key="8">
    <source>
        <dbReference type="Pfam" id="PF04613"/>
    </source>
</evidence>
<dbReference type="HAMAP" id="MF_00523">
    <property type="entry name" value="LpxD"/>
    <property type="match status" value="1"/>
</dbReference>
<dbReference type="EC" id="2.3.1.191" evidence="7"/>
<dbReference type="GO" id="GO:0103118">
    <property type="term" value="F:UDP-3-O-[(3R)-3-hydroxyacyl]-glucosamine N-acyltransferase activity"/>
    <property type="evidence" value="ECO:0007669"/>
    <property type="project" value="UniProtKB-EC"/>
</dbReference>
<dbReference type="AlphaFoldDB" id="A0A3M8QXJ6"/>
<dbReference type="InterPro" id="IPR001451">
    <property type="entry name" value="Hexapep"/>
</dbReference>
<evidence type="ECO:0000256" key="6">
    <source>
        <dbReference type="ARBA" id="ARBA00023315"/>
    </source>
</evidence>
<feature type="active site" description="Proton acceptor" evidence="7">
    <location>
        <position position="237"/>
    </location>
</feature>
<comment type="caution">
    <text evidence="9">The sequence shown here is derived from an EMBL/GenBank/DDBJ whole genome shotgun (WGS) entry which is preliminary data.</text>
</comment>
<dbReference type="EMBL" id="RIZI01000183">
    <property type="protein sequence ID" value="RNF59624.1"/>
    <property type="molecule type" value="Genomic_DNA"/>
</dbReference>
<dbReference type="Gene3D" id="1.20.5.170">
    <property type="match status" value="1"/>
</dbReference>
<feature type="domain" description="UDP-3-O-[3-hydroxymyristoyl] glucosamine N-acyltransferase non-repeat region" evidence="8">
    <location>
        <begin position="22"/>
        <end position="86"/>
    </location>
</feature>
<dbReference type="OrthoDB" id="5294785at2"/>
<dbReference type="NCBIfam" id="NF002060">
    <property type="entry name" value="PRK00892.1"/>
    <property type="match status" value="1"/>
</dbReference>
<dbReference type="InterPro" id="IPR018357">
    <property type="entry name" value="Hexapep_transf_CS"/>
</dbReference>
<dbReference type="NCBIfam" id="TIGR01853">
    <property type="entry name" value="lipid_A_lpxD"/>
    <property type="match status" value="1"/>
</dbReference>
<dbReference type="UniPathway" id="UPA00973"/>
<comment type="function">
    <text evidence="7">Catalyzes the N-acylation of UDP-3-O-acylglucosamine using 3-hydroxyacyl-ACP as the acyl donor. Is involved in the biosynthesis of lipid A, a phosphorylated glycolipid that anchors the lipopolysaccharide to the outer membrane of the cell.</text>
</comment>
<dbReference type="Pfam" id="PF04613">
    <property type="entry name" value="LpxD"/>
    <property type="match status" value="1"/>
</dbReference>
<proteinExistence type="inferred from homology"/>
<organism evidence="9">
    <name type="scientific">Acidithiobacillus sulfuriphilus</name>
    <dbReference type="NCBI Taxonomy" id="1867749"/>
    <lineage>
        <taxon>Bacteria</taxon>
        <taxon>Pseudomonadati</taxon>
        <taxon>Pseudomonadota</taxon>
        <taxon>Acidithiobacillia</taxon>
        <taxon>Acidithiobacillales</taxon>
        <taxon>Acidithiobacillaceae</taxon>
        <taxon>Acidithiobacillus</taxon>
    </lineage>
</organism>
<dbReference type="InterPro" id="IPR007691">
    <property type="entry name" value="LpxD"/>
</dbReference>
<dbReference type="Pfam" id="PF00132">
    <property type="entry name" value="Hexapep"/>
    <property type="match status" value="2"/>
</dbReference>
<dbReference type="PROSITE" id="PS00101">
    <property type="entry name" value="HEXAPEP_TRANSFERASES"/>
    <property type="match status" value="2"/>
</dbReference>
<keyword evidence="2 7" id="KW-0441">Lipid A biosynthesis</keyword>
<dbReference type="Gene3D" id="3.40.1390.10">
    <property type="entry name" value="MurE/MurF, N-terminal domain"/>
    <property type="match status" value="1"/>
</dbReference>